<accession>A0A3G9G7C5</accession>
<dbReference type="PANTHER" id="PTHR47755:SF1">
    <property type="entry name" value="CELL DIVISION PROTEIN FTSX"/>
    <property type="match status" value="1"/>
</dbReference>
<dbReference type="RefSeq" id="WP_126423336.1">
    <property type="nucleotide sequence ID" value="NZ_AP018828.1"/>
</dbReference>
<feature type="transmembrane region" description="Helical" evidence="1">
    <location>
        <begin position="221"/>
        <end position="243"/>
    </location>
</feature>
<dbReference type="GO" id="GO:0016020">
    <property type="term" value="C:membrane"/>
    <property type="evidence" value="ECO:0007669"/>
    <property type="project" value="InterPro"/>
</dbReference>
<evidence type="ECO:0000313" key="2">
    <source>
        <dbReference type="EMBL" id="BBF81771.1"/>
    </source>
</evidence>
<organism evidence="2 3">
    <name type="scientific">Asticcacaulis excentricus</name>
    <dbReference type="NCBI Taxonomy" id="78587"/>
    <lineage>
        <taxon>Bacteria</taxon>
        <taxon>Pseudomonadati</taxon>
        <taxon>Pseudomonadota</taxon>
        <taxon>Alphaproteobacteria</taxon>
        <taxon>Caulobacterales</taxon>
        <taxon>Caulobacteraceae</taxon>
        <taxon>Asticcacaulis</taxon>
    </lineage>
</organism>
<dbReference type="PANTHER" id="PTHR47755">
    <property type="entry name" value="CELL DIVISION PROTEIN FTSX"/>
    <property type="match status" value="1"/>
</dbReference>
<protein>
    <submittedName>
        <fullName evidence="2">Cell division protein FtsX</fullName>
    </submittedName>
</protein>
<reference evidence="3" key="2">
    <citation type="journal article" date="2017" name="Plant Physiol. Biochem.">
        <title>Differential oxidative and antioxidative response of duckweed Lemna minor toward plant growth promoting/inhibiting bacteria.</title>
        <authorList>
            <person name="Ishizawa H."/>
            <person name="Kuroda M."/>
            <person name="Morikawa M."/>
            <person name="Ike M."/>
        </authorList>
    </citation>
    <scope>NUCLEOTIDE SEQUENCE [LARGE SCALE GENOMIC DNA]</scope>
    <source>
        <strain evidence="3">M6</strain>
    </source>
</reference>
<evidence type="ECO:0000313" key="3">
    <source>
        <dbReference type="Proteomes" id="UP000278756"/>
    </source>
</evidence>
<reference evidence="3" key="1">
    <citation type="journal article" date="2017" name="Biotechnol. Biofuels">
        <title>Evaluation of environmental bacterial communities as a factor affecting the growth of duckweed Lemna minor.</title>
        <authorList>
            <person name="Ishizawa H."/>
            <person name="Kuroda M."/>
            <person name="Morikawa M."/>
            <person name="Ike M."/>
        </authorList>
    </citation>
    <scope>NUCLEOTIDE SEQUENCE [LARGE SCALE GENOMIC DNA]</scope>
    <source>
        <strain evidence="3">M6</strain>
    </source>
</reference>
<keyword evidence="1" id="KW-1133">Transmembrane helix</keyword>
<dbReference type="GO" id="GO:0051301">
    <property type="term" value="P:cell division"/>
    <property type="evidence" value="ECO:0007669"/>
    <property type="project" value="UniProtKB-KW"/>
</dbReference>
<sequence length="292" mass="30763">MTAGKRLRRRDLLPEQDTREVSLHYVIAVLFFLAALSALIALASNRAASGWSREIRAEVTVQVRPTGLESGSVAAARAAEVLAGVPGVKEAAAIEPERAKALIKPWLGDAVLEDLPLPNLVEVRLDEAKPAKATALSEALSEKEIDATIDDHSTWLQDIETSALIIRLISLGIFLLIASAAAAVVGFATRAGLMARANIVEVLSLCGATDTFIAGRFQFRFARMAAISGLLGGVAAGLVMVVIKLTGSSQSLLLALPFSWLDLLVLLPCPLLAALIAAGTARIVTLKMLGKS</sequence>
<dbReference type="InterPro" id="IPR004513">
    <property type="entry name" value="FtsX"/>
</dbReference>
<proteinExistence type="predicted"/>
<keyword evidence="1" id="KW-0812">Transmembrane</keyword>
<name>A0A3G9G7C5_9CAUL</name>
<dbReference type="Proteomes" id="UP000278756">
    <property type="component" value="Chromosome 2"/>
</dbReference>
<keyword evidence="2" id="KW-0132">Cell division</keyword>
<evidence type="ECO:0000256" key="1">
    <source>
        <dbReference type="SAM" id="Phobius"/>
    </source>
</evidence>
<gene>
    <name evidence="2" type="ORF">EM6_2379</name>
</gene>
<dbReference type="GO" id="GO:0032153">
    <property type="term" value="C:cell division site"/>
    <property type="evidence" value="ECO:0007669"/>
    <property type="project" value="TreeGrafter"/>
</dbReference>
<dbReference type="OrthoDB" id="9814843at2"/>
<feature type="transmembrane region" description="Helical" evidence="1">
    <location>
        <begin position="21"/>
        <end position="43"/>
    </location>
</feature>
<keyword evidence="2" id="KW-0131">Cell cycle</keyword>
<feature type="transmembrane region" description="Helical" evidence="1">
    <location>
        <begin position="263"/>
        <end position="284"/>
    </location>
</feature>
<keyword evidence="1" id="KW-0472">Membrane</keyword>
<feature type="transmembrane region" description="Helical" evidence="1">
    <location>
        <begin position="164"/>
        <end position="188"/>
    </location>
</feature>
<dbReference type="EMBL" id="AP018828">
    <property type="protein sequence ID" value="BBF81771.1"/>
    <property type="molecule type" value="Genomic_DNA"/>
</dbReference>
<dbReference type="AlphaFoldDB" id="A0A3G9G7C5"/>